<evidence type="ECO:0000256" key="6">
    <source>
        <dbReference type="ARBA" id="ARBA00023136"/>
    </source>
</evidence>
<keyword evidence="6 10" id="KW-0472">Membrane</keyword>
<dbReference type="GO" id="GO:0140115">
    <property type="term" value="P:export across plasma membrane"/>
    <property type="evidence" value="ECO:0007669"/>
    <property type="project" value="UniProtKB-ARBA"/>
</dbReference>
<dbReference type="Proteomes" id="UP000285084">
    <property type="component" value="Unassembled WGS sequence"/>
</dbReference>
<dbReference type="VEuPathDB" id="FungiDB:HZS61_006548"/>
<evidence type="ECO:0000313" key="12">
    <source>
        <dbReference type="EMBL" id="RKK82355.1"/>
    </source>
</evidence>
<feature type="transmembrane region" description="Helical" evidence="10">
    <location>
        <begin position="490"/>
        <end position="511"/>
    </location>
</feature>
<keyword evidence="5 10" id="KW-1133">Transmembrane helix</keyword>
<evidence type="ECO:0000256" key="7">
    <source>
        <dbReference type="ARBA" id="ARBA00023180"/>
    </source>
</evidence>
<dbReference type="PROSITE" id="PS50850">
    <property type="entry name" value="MFS"/>
    <property type="match status" value="1"/>
</dbReference>
<evidence type="ECO:0000256" key="8">
    <source>
        <dbReference type="ARBA" id="ARBA00038459"/>
    </source>
</evidence>
<comment type="subcellular location">
    <subcellularLocation>
        <location evidence="1">Cell membrane</location>
        <topology evidence="1">Multi-pass membrane protein</topology>
    </subcellularLocation>
</comment>
<feature type="transmembrane region" description="Helical" evidence="10">
    <location>
        <begin position="313"/>
        <end position="340"/>
    </location>
</feature>
<accession>A0A420NQ30</accession>
<gene>
    <name evidence="12" type="ORF">BFJ69_g3280</name>
</gene>
<feature type="transmembrane region" description="Helical" evidence="10">
    <location>
        <begin position="555"/>
        <end position="576"/>
    </location>
</feature>
<dbReference type="VEuPathDB" id="FungiDB:FOC4_g10013064"/>
<dbReference type="InterPro" id="IPR011701">
    <property type="entry name" value="MFS"/>
</dbReference>
<dbReference type="PANTHER" id="PTHR23502:SF186">
    <property type="entry name" value="MAJOR FACILITATOR SUPERFAMILY (MFS) PROFILE DOMAIN-CONTAINING PROTEIN"/>
    <property type="match status" value="1"/>
</dbReference>
<feature type="domain" description="Major facilitator superfamily (MFS) profile" evidence="11">
    <location>
        <begin position="157"/>
        <end position="581"/>
    </location>
</feature>
<dbReference type="EMBL" id="MRCX01000018">
    <property type="protein sequence ID" value="RKK82355.1"/>
    <property type="molecule type" value="Genomic_DNA"/>
</dbReference>
<evidence type="ECO:0000256" key="9">
    <source>
        <dbReference type="SAM" id="MobiDB-lite"/>
    </source>
</evidence>
<evidence type="ECO:0000259" key="11">
    <source>
        <dbReference type="PROSITE" id="PS50850"/>
    </source>
</evidence>
<name>A0A420NQ30_FUSOX</name>
<dbReference type="PANTHER" id="PTHR23502">
    <property type="entry name" value="MAJOR FACILITATOR SUPERFAMILY"/>
    <property type="match status" value="1"/>
</dbReference>
<dbReference type="VEuPathDB" id="FungiDB:FOMG_18826"/>
<dbReference type="GO" id="GO:0005886">
    <property type="term" value="C:plasma membrane"/>
    <property type="evidence" value="ECO:0007669"/>
    <property type="project" value="UniProtKB-SubCell"/>
</dbReference>
<dbReference type="PROSITE" id="PS00216">
    <property type="entry name" value="SUGAR_TRANSPORT_1"/>
    <property type="match status" value="1"/>
</dbReference>
<comment type="caution">
    <text evidence="12">The sequence shown here is derived from an EMBL/GenBank/DDBJ whole genome shotgun (WGS) entry which is preliminary data.</text>
</comment>
<evidence type="ECO:0000256" key="3">
    <source>
        <dbReference type="ARBA" id="ARBA00022475"/>
    </source>
</evidence>
<dbReference type="InterPro" id="IPR020846">
    <property type="entry name" value="MFS_dom"/>
</dbReference>
<dbReference type="Pfam" id="PF07690">
    <property type="entry name" value="MFS_1"/>
    <property type="match status" value="1"/>
</dbReference>
<feature type="transmembrane region" description="Helical" evidence="10">
    <location>
        <begin position="282"/>
        <end position="307"/>
    </location>
</feature>
<dbReference type="VEuPathDB" id="FungiDB:FOC1_g10014091"/>
<feature type="transmembrane region" description="Helical" evidence="10">
    <location>
        <begin position="461"/>
        <end position="484"/>
    </location>
</feature>
<evidence type="ECO:0000256" key="4">
    <source>
        <dbReference type="ARBA" id="ARBA00022692"/>
    </source>
</evidence>
<evidence type="ECO:0000256" key="10">
    <source>
        <dbReference type="SAM" id="Phobius"/>
    </source>
</evidence>
<feature type="transmembrane region" description="Helical" evidence="10">
    <location>
        <begin position="377"/>
        <end position="410"/>
    </location>
</feature>
<evidence type="ECO:0000256" key="2">
    <source>
        <dbReference type="ARBA" id="ARBA00022448"/>
    </source>
</evidence>
<organism evidence="12 13">
    <name type="scientific">Fusarium oxysporum</name>
    <name type="common">Fusarium vascular wilt</name>
    <dbReference type="NCBI Taxonomy" id="5507"/>
    <lineage>
        <taxon>Eukaryota</taxon>
        <taxon>Fungi</taxon>
        <taxon>Dikarya</taxon>
        <taxon>Ascomycota</taxon>
        <taxon>Pezizomycotina</taxon>
        <taxon>Sordariomycetes</taxon>
        <taxon>Hypocreomycetidae</taxon>
        <taxon>Hypocreales</taxon>
        <taxon>Nectriaceae</taxon>
        <taxon>Fusarium</taxon>
        <taxon>Fusarium oxysporum species complex</taxon>
    </lineage>
</organism>
<keyword evidence="2" id="KW-0813">Transport</keyword>
<keyword evidence="3" id="KW-1003">Cell membrane</keyword>
<feature type="transmembrane region" description="Helical" evidence="10">
    <location>
        <begin position="192"/>
        <end position="212"/>
    </location>
</feature>
<keyword evidence="7" id="KW-0325">Glycoprotein</keyword>
<dbReference type="SUPFAM" id="SSF103473">
    <property type="entry name" value="MFS general substrate transporter"/>
    <property type="match status" value="1"/>
</dbReference>
<comment type="similarity">
    <text evidence="8">Belongs to the major facilitator superfamily. DHA1 family. Polyamines/proton antiporter (TC 2.A.1.2.16) subfamily.</text>
</comment>
<dbReference type="VEuPathDB" id="FungiDB:FOIG_03208"/>
<dbReference type="InterPro" id="IPR036259">
    <property type="entry name" value="MFS_trans_sf"/>
</dbReference>
<evidence type="ECO:0000313" key="13">
    <source>
        <dbReference type="Proteomes" id="UP000285084"/>
    </source>
</evidence>
<sequence>MASLEPLPLLPAQTHSRLGRSRSRCSTQNRLTLTRENSRYSSTANLLDCHLEGNETPYELNTWRSMIQMPITRKPVLQRSDTQRSRRTWIEPLDKILKEPDMWNNPFEGLCPQYARPNASVTETTLLPERDPTFEVTWADVGTGMPRKWPAWYRAMSLVFISFATLVVIMASTAYAIGIPGMAKDFGTQDRTGLTLGVSTYLFGLSIGPLVLAPLSEMYGRRPVYIVSLFSFAILLIPSAVAPNLVTILITRFMAAFMGSVVMSSAPGTLNELADEETKTVYFSVWILGAVNGPVVGPIFAGIIFQYAGWRWIHWFLVILAFTSCIVMATIPETHGAVILRRRCEEMKKHDDGRYWCTHSHTIAFSERLKMSMSRPLAMAFTEPICLFWDFFVAIIYAILYLCIVGYPIVFSQIRGWSPAVASLPLLAFGFGAIIAILADPPLRSLMRALSPPDTKANPDTTLPIIIAASILLPIGQLLFAVSAAPPNSAVVPILAGLPLGIGNMFVFLYVTNYLAVSYGKHAASALAGHASMRYFFAGALPLLAPVAYDRLGPLIIGLVLTGILITLVIIPVIFLKWGDKLKARSKLISSIQT</sequence>
<evidence type="ECO:0000256" key="5">
    <source>
        <dbReference type="ARBA" id="ARBA00022989"/>
    </source>
</evidence>
<feature type="transmembrane region" description="Helical" evidence="10">
    <location>
        <begin position="155"/>
        <end position="177"/>
    </location>
</feature>
<dbReference type="Gene3D" id="1.20.1250.20">
    <property type="entry name" value="MFS general substrate transporter like domains"/>
    <property type="match status" value="1"/>
</dbReference>
<proteinExistence type="inferred from homology"/>
<dbReference type="AlphaFoldDB" id="A0A420NQ30"/>
<dbReference type="InterPro" id="IPR005829">
    <property type="entry name" value="Sugar_transporter_CS"/>
</dbReference>
<dbReference type="GO" id="GO:0042908">
    <property type="term" value="P:xenobiotic transport"/>
    <property type="evidence" value="ECO:0007669"/>
    <property type="project" value="UniProtKB-ARBA"/>
</dbReference>
<feature type="transmembrane region" description="Helical" evidence="10">
    <location>
        <begin position="224"/>
        <end position="242"/>
    </location>
</feature>
<feature type="region of interest" description="Disordered" evidence="9">
    <location>
        <begin position="1"/>
        <end position="26"/>
    </location>
</feature>
<dbReference type="GO" id="GO:0022857">
    <property type="term" value="F:transmembrane transporter activity"/>
    <property type="evidence" value="ECO:0007669"/>
    <property type="project" value="InterPro"/>
</dbReference>
<reference evidence="12 13" key="1">
    <citation type="journal article" date="2018" name="Sci. Rep.">
        <title>Characterisation of pathogen-specific regions and novel effector candidates in Fusarium oxysporum f. sp. cepae.</title>
        <authorList>
            <person name="Armitage A.D."/>
            <person name="Taylor A."/>
            <person name="Sobczyk M.K."/>
            <person name="Baxter L."/>
            <person name="Greenfield B.P."/>
            <person name="Bates H.J."/>
            <person name="Wilson F."/>
            <person name="Jackson A.C."/>
            <person name="Ott S."/>
            <person name="Harrison R.J."/>
            <person name="Clarkson J.P."/>
        </authorList>
    </citation>
    <scope>NUCLEOTIDE SEQUENCE [LARGE SCALE GENOMIC DNA]</scope>
    <source>
        <strain evidence="12 13">Fo_A13</strain>
    </source>
</reference>
<protein>
    <recommendedName>
        <fullName evidence="11">Major facilitator superfamily (MFS) profile domain-containing protein</fullName>
    </recommendedName>
</protein>
<feature type="transmembrane region" description="Helical" evidence="10">
    <location>
        <begin position="416"/>
        <end position="440"/>
    </location>
</feature>
<evidence type="ECO:0000256" key="1">
    <source>
        <dbReference type="ARBA" id="ARBA00004651"/>
    </source>
</evidence>
<dbReference type="VEuPathDB" id="FungiDB:FOXG_08107"/>
<dbReference type="VEuPathDB" id="FungiDB:FOZG_16952"/>
<keyword evidence="4 10" id="KW-0812">Transmembrane</keyword>